<dbReference type="PROSITE" id="PS01357">
    <property type="entry name" value="ZF_ZZ_1"/>
    <property type="match status" value="1"/>
</dbReference>
<dbReference type="Gene3D" id="3.40.30.10">
    <property type="entry name" value="Glutaredoxin"/>
    <property type="match status" value="1"/>
</dbReference>
<evidence type="ECO:0000256" key="1">
    <source>
        <dbReference type="ARBA" id="ARBA00022723"/>
    </source>
</evidence>
<evidence type="ECO:0000256" key="4">
    <source>
        <dbReference type="PROSITE-ProRule" id="PRU00228"/>
    </source>
</evidence>
<dbReference type="SUPFAM" id="SSF54236">
    <property type="entry name" value="Ubiquitin-like"/>
    <property type="match status" value="6"/>
</dbReference>
<keyword evidence="1" id="KW-0479">Metal-binding</keyword>
<feature type="domain" description="Ubiquitin-like" evidence="5">
    <location>
        <begin position="327"/>
        <end position="402"/>
    </location>
</feature>
<keyword evidence="3" id="KW-0862">Zinc</keyword>
<evidence type="ECO:0000256" key="2">
    <source>
        <dbReference type="ARBA" id="ARBA00022771"/>
    </source>
</evidence>
<dbReference type="InterPro" id="IPR019956">
    <property type="entry name" value="Ubiquitin_dom"/>
</dbReference>
<dbReference type="SMART" id="SM00291">
    <property type="entry name" value="ZnF_ZZ"/>
    <property type="match status" value="1"/>
</dbReference>
<keyword evidence="2 4" id="KW-0863">Zinc-finger</keyword>
<reference evidence="7" key="1">
    <citation type="submission" date="2019-10" db="EMBL/GenBank/DDBJ databases">
        <title>Conservation and host-specific expression of non-tandemly repeated heterogenous ribosome RNA gene in arbuscular mycorrhizal fungi.</title>
        <authorList>
            <person name="Maeda T."/>
            <person name="Kobayashi Y."/>
            <person name="Nakagawa T."/>
            <person name="Ezawa T."/>
            <person name="Yamaguchi K."/>
            <person name="Bino T."/>
            <person name="Nishimoto Y."/>
            <person name="Shigenobu S."/>
            <person name="Kawaguchi M."/>
        </authorList>
    </citation>
    <scope>NUCLEOTIDE SEQUENCE</scope>
    <source>
        <strain evidence="7">HR1</strain>
    </source>
</reference>
<feature type="domain" description="Ubiquitin-like" evidence="5">
    <location>
        <begin position="265"/>
        <end position="332"/>
    </location>
</feature>
<feature type="domain" description="ZZ-type" evidence="6">
    <location>
        <begin position="558"/>
        <end position="612"/>
    </location>
</feature>
<dbReference type="InterPro" id="IPR029071">
    <property type="entry name" value="Ubiquitin-like_domsf"/>
</dbReference>
<comment type="caution">
    <text evidence="7">The sequence shown here is derived from an EMBL/GenBank/DDBJ whole genome shotgun (WGS) entry which is preliminary data.</text>
</comment>
<dbReference type="GO" id="GO:0008270">
    <property type="term" value="F:zinc ion binding"/>
    <property type="evidence" value="ECO:0007669"/>
    <property type="project" value="UniProtKB-KW"/>
</dbReference>
<dbReference type="InterPro" id="IPR050158">
    <property type="entry name" value="Ubiquitin_ubiquitin-like"/>
</dbReference>
<dbReference type="Gene3D" id="3.10.20.90">
    <property type="entry name" value="Phosphatidylinositol 3-kinase Catalytic Subunit, Chain A, domain 1"/>
    <property type="match status" value="6"/>
</dbReference>
<dbReference type="Pfam" id="PF00837">
    <property type="entry name" value="T4_deiodinase"/>
    <property type="match status" value="1"/>
</dbReference>
<evidence type="ECO:0000256" key="3">
    <source>
        <dbReference type="ARBA" id="ARBA00022833"/>
    </source>
</evidence>
<dbReference type="InterPro" id="IPR000626">
    <property type="entry name" value="Ubiquitin-like_dom"/>
</dbReference>
<accession>A0A8H3QU09</accession>
<dbReference type="PANTHER" id="PTHR10666">
    <property type="entry name" value="UBIQUITIN"/>
    <property type="match status" value="1"/>
</dbReference>
<dbReference type="AlphaFoldDB" id="A0A8H3QU09"/>
<dbReference type="PROSITE" id="PS50135">
    <property type="entry name" value="ZF_ZZ_2"/>
    <property type="match status" value="1"/>
</dbReference>
<dbReference type="InterPro" id="IPR000643">
    <property type="entry name" value="Iodothyronine_deiodinase"/>
</dbReference>
<dbReference type="InterPro" id="IPR000433">
    <property type="entry name" value="Znf_ZZ"/>
</dbReference>
<dbReference type="OrthoDB" id="428577at2759"/>
<dbReference type="SUPFAM" id="SSF57850">
    <property type="entry name" value="RING/U-box"/>
    <property type="match status" value="1"/>
</dbReference>
<organism evidence="7 8">
    <name type="scientific">Rhizophagus clarus</name>
    <dbReference type="NCBI Taxonomy" id="94130"/>
    <lineage>
        <taxon>Eukaryota</taxon>
        <taxon>Fungi</taxon>
        <taxon>Fungi incertae sedis</taxon>
        <taxon>Mucoromycota</taxon>
        <taxon>Glomeromycotina</taxon>
        <taxon>Glomeromycetes</taxon>
        <taxon>Glomerales</taxon>
        <taxon>Glomeraceae</taxon>
        <taxon>Rhizophagus</taxon>
    </lineage>
</organism>
<proteinExistence type="predicted"/>
<protein>
    <submittedName>
        <fullName evidence="7">Polyubiquitin isoform X2</fullName>
    </submittedName>
</protein>
<dbReference type="EMBL" id="BLAL01000213">
    <property type="protein sequence ID" value="GES92148.1"/>
    <property type="molecule type" value="Genomic_DNA"/>
</dbReference>
<dbReference type="GO" id="GO:0004800">
    <property type="term" value="F:thyroxine 5'-deiodinase activity"/>
    <property type="evidence" value="ECO:0007669"/>
    <property type="project" value="InterPro"/>
</dbReference>
<dbReference type="PROSITE" id="PS50053">
    <property type="entry name" value="UBIQUITIN_2"/>
    <property type="match status" value="6"/>
</dbReference>
<evidence type="ECO:0000259" key="6">
    <source>
        <dbReference type="PROSITE" id="PS50135"/>
    </source>
</evidence>
<dbReference type="Pfam" id="PF00569">
    <property type="entry name" value="ZZ"/>
    <property type="match status" value="1"/>
</dbReference>
<dbReference type="InterPro" id="IPR043145">
    <property type="entry name" value="Znf_ZZ_sf"/>
</dbReference>
<feature type="domain" description="Ubiquitin-like" evidence="5">
    <location>
        <begin position="114"/>
        <end position="182"/>
    </location>
</feature>
<evidence type="ECO:0000313" key="8">
    <source>
        <dbReference type="Proteomes" id="UP000615446"/>
    </source>
</evidence>
<dbReference type="Proteomes" id="UP000615446">
    <property type="component" value="Unassembled WGS sequence"/>
</dbReference>
<dbReference type="PRINTS" id="PR00348">
    <property type="entry name" value="UBIQUITIN"/>
</dbReference>
<dbReference type="Gene3D" id="3.30.60.90">
    <property type="match status" value="1"/>
</dbReference>
<feature type="domain" description="Ubiquitin-like" evidence="5">
    <location>
        <begin position="186"/>
        <end position="253"/>
    </location>
</feature>
<feature type="domain" description="Ubiquitin-like" evidence="5">
    <location>
        <begin position="407"/>
        <end position="449"/>
    </location>
</feature>
<name>A0A8H3QU09_9GLOM</name>
<dbReference type="CDD" id="cd02249">
    <property type="entry name" value="ZZ"/>
    <property type="match status" value="1"/>
</dbReference>
<feature type="domain" description="Ubiquitin-like" evidence="5">
    <location>
        <begin position="447"/>
        <end position="526"/>
    </location>
</feature>
<dbReference type="SMART" id="SM00213">
    <property type="entry name" value="UBQ"/>
    <property type="match status" value="7"/>
</dbReference>
<dbReference type="Pfam" id="PF00240">
    <property type="entry name" value="ubiquitin"/>
    <property type="match status" value="5"/>
</dbReference>
<gene>
    <name evidence="7" type="ORF">RCL2_001893600</name>
</gene>
<evidence type="ECO:0000259" key="5">
    <source>
        <dbReference type="PROSITE" id="PS50053"/>
    </source>
</evidence>
<evidence type="ECO:0000313" key="7">
    <source>
        <dbReference type="EMBL" id="GES92148.1"/>
    </source>
</evidence>
<sequence length="883" mass="102030">MRFTTVLDPVPIFPIRLKGPSGSVYVANVTSQTTGEVLLRNFQACVYNNNNKRYHKLMYNDKDIQFVDTLERLGIKEGDLIEAVYSNCGNSALKLPFLDVNPTPITPITPRSSMTIYVKTINEKTIELKLNWSDTIDHIKKMIQDLEDIPPRIQQISFAGKELCGYETLSYYNIQKESVLYLKFKAKIYVKAKRTGEVIVLNVVTSDTISQLKQNIQNRKGIPLDHQQLIFANRQLYNEHTLSYYNIEDESTLCLECKTITIHCVKIKNGEKIDLEVEAIDTIGQIKQNIQDIEGILPSIQILTFAGSQLHENFNLSYYNIREESILYLELRSVIYIVIAKTRKKIELKANKSDTVKQIKQKIQNEEDISLDHQRLFFDDKQLYNAYNLSYYNIKKGSTLNLECKLITIYVKLFNEKTIELEVEALDTISQVKQKIQDKESIPLIQQQLRLRSQRLNDRKTLLRSDYNSSDIINVIKSKIQNKEGIPPDQQRLIFAGKQLEDEKTLHDYNILHCSTLQLVLRLRGGMFQETSDRKEFDALPLLTQYMPLEERLQDGFHAGIACNYCGKSEWKGPRYKCSECPDYDLCFDCITISNLLHDVQHQFLKFLNPLDPKEDSKENTEKLSASNIIISPILPTKKEDLLNLLREEEKRRFSPEIQKQYYEVGSDPTSGKDWMDVTDQMQHELVREFGYSDEAVQLLRRAPQLYPNDPEFSKTQSSTFKEIIDDTTSPTIISLRSLCQPGQSLVLLGGSYTCPLFRYISHVLNDIYNLYNTQIDFYMIQIREAHASDVWPIGNIVSVKEHRTLSDRLATAHGMVKETKLEIPVLSDTMDDTFLKLYSPWPFRFFVIVDGVLRLVGMPKEACYDTTDLVECLDALINDRKD</sequence>